<dbReference type="RefSeq" id="WP_142888254.1">
    <property type="nucleotide sequence ID" value="NZ_VIKR01000001.1"/>
</dbReference>
<keyword evidence="3" id="KW-1185">Reference proteome</keyword>
<sequence length="299" mass="33937">MNLKKRPYCQSARDLSTFIYALFFSLSLTAAEQPNHDIVLFELSKNEQGFSVDSFQQVASSPHYDNQPFFAANGKDLFFTHIQGTNADIWKWDAKSGKTSVYAKTELSEYSPTVIPFEQTSLSTVRVEADGTQRLWKLDKTGEFSMVFGAIKPVGYHAWSEQNIAMFVLGEPHELHISHFGSQSSTIIDKDIGRSMHKVPGKNAISYTVAKNNRQMLKVYDFDDKSMTEYLLLPEDTQDYVWYDESTIISSKDGQLFYSSIHQPSWKNIENLSKLGLSQISRLAISPDLKKLAVVYVKP</sequence>
<accession>A0A545TI46</accession>
<dbReference type="Proteomes" id="UP000317839">
    <property type="component" value="Unassembled WGS sequence"/>
</dbReference>
<comment type="caution">
    <text evidence="2">The sequence shown here is derived from an EMBL/GenBank/DDBJ whole genome shotgun (WGS) entry which is preliminary data.</text>
</comment>
<feature type="signal peptide" evidence="1">
    <location>
        <begin position="1"/>
        <end position="30"/>
    </location>
</feature>
<protein>
    <recommendedName>
        <fullName evidence="4">WD40 repeat domain-containing protein</fullName>
    </recommendedName>
</protein>
<dbReference type="SUPFAM" id="SSF69304">
    <property type="entry name" value="Tricorn protease N-terminal domain"/>
    <property type="match status" value="1"/>
</dbReference>
<organism evidence="2 3">
    <name type="scientific">Aliikangiella marina</name>
    <dbReference type="NCBI Taxonomy" id="1712262"/>
    <lineage>
        <taxon>Bacteria</taxon>
        <taxon>Pseudomonadati</taxon>
        <taxon>Pseudomonadota</taxon>
        <taxon>Gammaproteobacteria</taxon>
        <taxon>Oceanospirillales</taxon>
        <taxon>Pleioneaceae</taxon>
        <taxon>Aliikangiella</taxon>
    </lineage>
</organism>
<name>A0A545TI46_9GAMM</name>
<evidence type="ECO:0008006" key="4">
    <source>
        <dbReference type="Google" id="ProtNLM"/>
    </source>
</evidence>
<gene>
    <name evidence="2" type="ORF">FLL45_02780</name>
</gene>
<dbReference type="Gene3D" id="2.120.10.30">
    <property type="entry name" value="TolB, C-terminal domain"/>
    <property type="match status" value="1"/>
</dbReference>
<evidence type="ECO:0000313" key="2">
    <source>
        <dbReference type="EMBL" id="TQV76894.1"/>
    </source>
</evidence>
<dbReference type="EMBL" id="VIKR01000001">
    <property type="protein sequence ID" value="TQV76894.1"/>
    <property type="molecule type" value="Genomic_DNA"/>
</dbReference>
<dbReference type="OrthoDB" id="9797498at2"/>
<dbReference type="InterPro" id="IPR011042">
    <property type="entry name" value="6-blade_b-propeller_TolB-like"/>
</dbReference>
<proteinExistence type="predicted"/>
<dbReference type="AlphaFoldDB" id="A0A545TI46"/>
<evidence type="ECO:0000256" key="1">
    <source>
        <dbReference type="SAM" id="SignalP"/>
    </source>
</evidence>
<reference evidence="2 3" key="1">
    <citation type="submission" date="2019-06" db="EMBL/GenBank/DDBJ databases">
        <title>Draft genome of Aliikangiella marina GYP-15.</title>
        <authorList>
            <person name="Wang G."/>
        </authorList>
    </citation>
    <scope>NUCLEOTIDE SEQUENCE [LARGE SCALE GENOMIC DNA]</scope>
    <source>
        <strain evidence="2 3">GYP-15</strain>
    </source>
</reference>
<keyword evidence="1" id="KW-0732">Signal</keyword>
<evidence type="ECO:0000313" key="3">
    <source>
        <dbReference type="Proteomes" id="UP000317839"/>
    </source>
</evidence>
<feature type="chain" id="PRO_5022199192" description="WD40 repeat domain-containing protein" evidence="1">
    <location>
        <begin position="31"/>
        <end position="299"/>
    </location>
</feature>